<dbReference type="EMBL" id="KZ678143">
    <property type="protein sequence ID" value="PSN61743.1"/>
    <property type="molecule type" value="Genomic_DNA"/>
</dbReference>
<dbReference type="InterPro" id="IPR020843">
    <property type="entry name" value="ER"/>
</dbReference>
<evidence type="ECO:0000313" key="3">
    <source>
        <dbReference type="Proteomes" id="UP000240883"/>
    </source>
</evidence>
<dbReference type="InterPro" id="IPR051397">
    <property type="entry name" value="Zn-ADH-like_protein"/>
</dbReference>
<dbReference type="Proteomes" id="UP000240883">
    <property type="component" value="Unassembled WGS sequence"/>
</dbReference>
<dbReference type="Gene3D" id="3.40.50.720">
    <property type="entry name" value="NAD(P)-binding Rossmann-like Domain"/>
    <property type="match status" value="1"/>
</dbReference>
<proteinExistence type="predicted"/>
<evidence type="ECO:0000259" key="1">
    <source>
        <dbReference type="SMART" id="SM00829"/>
    </source>
</evidence>
<organism evidence="2 3">
    <name type="scientific">Corynespora cassiicola Philippines</name>
    <dbReference type="NCBI Taxonomy" id="1448308"/>
    <lineage>
        <taxon>Eukaryota</taxon>
        <taxon>Fungi</taxon>
        <taxon>Dikarya</taxon>
        <taxon>Ascomycota</taxon>
        <taxon>Pezizomycotina</taxon>
        <taxon>Dothideomycetes</taxon>
        <taxon>Pleosporomycetidae</taxon>
        <taxon>Pleosporales</taxon>
        <taxon>Corynesporascaceae</taxon>
        <taxon>Corynespora</taxon>
    </lineage>
</organism>
<dbReference type="SUPFAM" id="SSF50129">
    <property type="entry name" value="GroES-like"/>
    <property type="match status" value="1"/>
</dbReference>
<dbReference type="InterPro" id="IPR011032">
    <property type="entry name" value="GroES-like_sf"/>
</dbReference>
<dbReference type="CDD" id="cd08273">
    <property type="entry name" value="MDR8"/>
    <property type="match status" value="1"/>
</dbReference>
<dbReference type="GO" id="GO:0016491">
    <property type="term" value="F:oxidoreductase activity"/>
    <property type="evidence" value="ECO:0007669"/>
    <property type="project" value="InterPro"/>
</dbReference>
<dbReference type="STRING" id="1448308.A0A2T2N8K5"/>
<dbReference type="AlphaFoldDB" id="A0A2T2N8K5"/>
<gene>
    <name evidence="2" type="ORF">BS50DRAFT_578254</name>
</gene>
<dbReference type="GO" id="GO:0005739">
    <property type="term" value="C:mitochondrion"/>
    <property type="evidence" value="ECO:0007669"/>
    <property type="project" value="TreeGrafter"/>
</dbReference>
<dbReference type="Pfam" id="PF13602">
    <property type="entry name" value="ADH_zinc_N_2"/>
    <property type="match status" value="1"/>
</dbReference>
<protein>
    <submittedName>
        <fullName evidence="2">GroES-like protein</fullName>
    </submittedName>
</protein>
<dbReference type="PANTHER" id="PTHR43677:SF4">
    <property type="entry name" value="QUINONE OXIDOREDUCTASE-LIKE PROTEIN 2"/>
    <property type="match status" value="1"/>
</dbReference>
<dbReference type="InterPro" id="IPR036291">
    <property type="entry name" value="NAD(P)-bd_dom_sf"/>
</dbReference>
<dbReference type="Pfam" id="PF08240">
    <property type="entry name" value="ADH_N"/>
    <property type="match status" value="1"/>
</dbReference>
<dbReference type="PANTHER" id="PTHR43677">
    <property type="entry name" value="SHORT-CHAIN DEHYDROGENASE/REDUCTASE"/>
    <property type="match status" value="1"/>
</dbReference>
<accession>A0A2T2N8K5</accession>
<dbReference type="Gene3D" id="3.90.180.10">
    <property type="entry name" value="Medium-chain alcohol dehydrogenases, catalytic domain"/>
    <property type="match status" value="1"/>
</dbReference>
<keyword evidence="3" id="KW-1185">Reference proteome</keyword>
<feature type="domain" description="Enoyl reductase (ER)" evidence="1">
    <location>
        <begin position="14"/>
        <end position="330"/>
    </location>
</feature>
<dbReference type="InterPro" id="IPR013154">
    <property type="entry name" value="ADH-like_N"/>
</dbReference>
<evidence type="ECO:0000313" key="2">
    <source>
        <dbReference type="EMBL" id="PSN61743.1"/>
    </source>
</evidence>
<dbReference type="SUPFAM" id="SSF51735">
    <property type="entry name" value="NAD(P)-binding Rossmann-fold domains"/>
    <property type="match status" value="1"/>
</dbReference>
<dbReference type="OrthoDB" id="203908at2759"/>
<sequence>MSTTIRKALISGFGDPSNVSIITAEIPSPSSNEVQVKIIYSGMGGSDIQMRMGTYPNQKKAPFTPGYTLVGRVHQTGSSKSKFNVGDMVACLSKYDAHADLANLPEKYLIPVPEGLDLQQAVAMVLDWTTAYGMVYRTAKVSKGQRVFIHGLSGAVGFAILSLCKLQGAECYGTASESNHAALLEYGAVPFTYKNKDWMDSMKNMGGAHIVFDPLGFESYDESWSILANDGHLIGYGGNSKILNGEEPRSQYPSLGKLMMKNLCMTTKRKASFFYIDKDQSTFVPELKALFDLSLQGKIHVPIKRFLTLEEYPEAHRTWNKTTGIGSVVVKISDDERA</sequence>
<reference evidence="2 3" key="1">
    <citation type="journal article" date="2018" name="Front. Microbiol.">
        <title>Genome-Wide Analysis of Corynespora cassiicola Leaf Fall Disease Putative Effectors.</title>
        <authorList>
            <person name="Lopez D."/>
            <person name="Ribeiro S."/>
            <person name="Label P."/>
            <person name="Fumanal B."/>
            <person name="Venisse J.S."/>
            <person name="Kohler A."/>
            <person name="de Oliveira R.R."/>
            <person name="Labutti K."/>
            <person name="Lipzen A."/>
            <person name="Lail K."/>
            <person name="Bauer D."/>
            <person name="Ohm R.A."/>
            <person name="Barry K.W."/>
            <person name="Spatafora J."/>
            <person name="Grigoriev I.V."/>
            <person name="Martin F.M."/>
            <person name="Pujade-Renaud V."/>
        </authorList>
    </citation>
    <scope>NUCLEOTIDE SEQUENCE [LARGE SCALE GENOMIC DNA]</scope>
    <source>
        <strain evidence="2 3">Philippines</strain>
    </source>
</reference>
<name>A0A2T2N8K5_CORCC</name>
<dbReference type="SMART" id="SM00829">
    <property type="entry name" value="PKS_ER"/>
    <property type="match status" value="1"/>
</dbReference>